<dbReference type="GO" id="GO:0032259">
    <property type="term" value="P:methylation"/>
    <property type="evidence" value="ECO:0007669"/>
    <property type="project" value="UniProtKB-KW"/>
</dbReference>
<reference evidence="3" key="1">
    <citation type="submission" date="2016-11" db="EMBL/GenBank/DDBJ databases">
        <authorList>
            <person name="Varghese N."/>
            <person name="Submissions S."/>
        </authorList>
    </citation>
    <scope>NUCLEOTIDE SEQUENCE [LARGE SCALE GENOMIC DNA]</scope>
    <source>
        <strain evidence="3">DSM 15292</strain>
    </source>
</reference>
<keyword evidence="1" id="KW-0812">Transmembrane</keyword>
<organism evidence="2 3">
    <name type="scientific">Algoriphagus halophilus</name>
    <dbReference type="NCBI Taxonomy" id="226505"/>
    <lineage>
        <taxon>Bacteria</taxon>
        <taxon>Pseudomonadati</taxon>
        <taxon>Bacteroidota</taxon>
        <taxon>Cytophagia</taxon>
        <taxon>Cytophagales</taxon>
        <taxon>Cyclobacteriaceae</taxon>
        <taxon>Algoriphagus</taxon>
    </lineage>
</organism>
<dbReference type="STRING" id="226505.SAMN05444394_2857"/>
<dbReference type="AlphaFoldDB" id="A0A1N6FZY3"/>
<dbReference type="Pfam" id="PF13489">
    <property type="entry name" value="Methyltransf_23"/>
    <property type="match status" value="1"/>
</dbReference>
<feature type="transmembrane region" description="Helical" evidence="1">
    <location>
        <begin position="229"/>
        <end position="248"/>
    </location>
</feature>
<keyword evidence="2" id="KW-0489">Methyltransferase</keyword>
<evidence type="ECO:0000313" key="2">
    <source>
        <dbReference type="EMBL" id="SIO00760.1"/>
    </source>
</evidence>
<name>A0A1N6FZY3_9BACT</name>
<protein>
    <submittedName>
        <fullName evidence="2">Methyltransferase domain-containing protein</fullName>
    </submittedName>
</protein>
<dbReference type="SUPFAM" id="SSF53335">
    <property type="entry name" value="S-adenosyl-L-methionine-dependent methyltransferases"/>
    <property type="match status" value="1"/>
</dbReference>
<dbReference type="Gene3D" id="3.40.50.150">
    <property type="entry name" value="Vaccinia Virus protein VP39"/>
    <property type="match status" value="1"/>
</dbReference>
<dbReference type="GO" id="GO:0008168">
    <property type="term" value="F:methyltransferase activity"/>
    <property type="evidence" value="ECO:0007669"/>
    <property type="project" value="UniProtKB-KW"/>
</dbReference>
<keyword evidence="2" id="KW-0808">Transferase</keyword>
<feature type="transmembrane region" description="Helical" evidence="1">
    <location>
        <begin position="260"/>
        <end position="278"/>
    </location>
</feature>
<evidence type="ECO:0000313" key="3">
    <source>
        <dbReference type="Proteomes" id="UP000185221"/>
    </source>
</evidence>
<dbReference type="Proteomes" id="UP000185221">
    <property type="component" value="Unassembled WGS sequence"/>
</dbReference>
<gene>
    <name evidence="2" type="ORF">SAMN05444394_2857</name>
</gene>
<evidence type="ECO:0000256" key="1">
    <source>
        <dbReference type="SAM" id="Phobius"/>
    </source>
</evidence>
<dbReference type="EMBL" id="FSRC01000002">
    <property type="protein sequence ID" value="SIO00760.1"/>
    <property type="molecule type" value="Genomic_DNA"/>
</dbReference>
<sequence length="299" mass="33488">MRQIACPVCNQEPNSSPEEFSIINCPNCRVKWTFISDELDSDALYEDEVYAVVDNRQSVFEKLIFREARIVLNKAKHLLKPAQNKLLDFGCGKGQFLAEAKKLGWNGIGIETARDRAVFAVDKYQVEVIQEFYSHGKVTGQPFDLITLNHVLEHLPAPISMVKELIESNLAETGLLYIEVPRTDSWQANIAGTKWLHWDIPKHLNHWTESVLVKQFEDVGYKKVGGKSFSIHLGVLGMLQALFSLFGYKDHLILALKKKKTVGLIVGVALLTPVAFLLESLASAFGKSGIVGVYFKKNG</sequence>
<accession>A0A1N6FZY3</accession>
<dbReference type="CDD" id="cd02440">
    <property type="entry name" value="AdoMet_MTases"/>
    <property type="match status" value="1"/>
</dbReference>
<dbReference type="RefSeq" id="WP_074225656.1">
    <property type="nucleotide sequence ID" value="NZ_FSRC01000002.1"/>
</dbReference>
<dbReference type="InterPro" id="IPR029063">
    <property type="entry name" value="SAM-dependent_MTases_sf"/>
</dbReference>
<proteinExistence type="predicted"/>
<keyword evidence="1" id="KW-1133">Transmembrane helix</keyword>
<keyword evidence="1" id="KW-0472">Membrane</keyword>
<dbReference type="OrthoDB" id="2370471at2"/>
<dbReference type="PANTHER" id="PTHR43861">
    <property type="entry name" value="TRANS-ACONITATE 2-METHYLTRANSFERASE-RELATED"/>
    <property type="match status" value="1"/>
</dbReference>
<keyword evidence="3" id="KW-1185">Reference proteome</keyword>